<gene>
    <name evidence="2" type="ORF">SE18_05520</name>
</gene>
<comment type="caution">
    <text evidence="2">The sequence shown here is derived from an EMBL/GenBank/DDBJ whole genome shotgun (WGS) entry which is preliminary data.</text>
</comment>
<dbReference type="AlphaFoldDB" id="A0A0P6XZU4"/>
<dbReference type="PANTHER" id="PTHR42867:SF1">
    <property type="entry name" value="MEMBRANE PROTEIN-RELATED"/>
    <property type="match status" value="1"/>
</dbReference>
<dbReference type="InterPro" id="IPR010787">
    <property type="entry name" value="DUF1385"/>
</dbReference>
<proteinExistence type="predicted"/>
<organism evidence="2 3">
    <name type="scientific">Herpetosiphon geysericola</name>
    <dbReference type="NCBI Taxonomy" id="70996"/>
    <lineage>
        <taxon>Bacteria</taxon>
        <taxon>Bacillati</taxon>
        <taxon>Chloroflexota</taxon>
        <taxon>Chloroflexia</taxon>
        <taxon>Herpetosiphonales</taxon>
        <taxon>Herpetosiphonaceae</taxon>
        <taxon>Herpetosiphon</taxon>
    </lineage>
</organism>
<feature type="transmembrane region" description="Helical" evidence="1">
    <location>
        <begin position="196"/>
        <end position="215"/>
    </location>
</feature>
<feature type="transmembrane region" description="Helical" evidence="1">
    <location>
        <begin position="55"/>
        <end position="74"/>
    </location>
</feature>
<sequence length="307" mass="33431">MAERFPYGGQAVMEGVMMRGLHRASVAVRSPSGQIVIRDRELNLARRVFWSRLPLLRGIQLLGDALVIGMWALMFSASVTEDQAEQPLSKGQTALLVATSVGISIALFFVLPLLVASGIASWAKLGIYSRETIEGITRLLIFVGYLILVGRTAEIRRVFGYHGAEHKAVSAYEAGLPLTVEHVRPFTTIHPRCGTTLLLIVVVLSIPVFALLGTFPFWLRLLSRIILVPFVAALAYELMRLTASKATNPIVRGLMTPALALQRLTTREPDDAMLEVAIAALARVLAADGQTIETQPIAVDIRPALTS</sequence>
<reference evidence="2 3" key="1">
    <citation type="submission" date="2015-07" db="EMBL/GenBank/DDBJ databases">
        <title>Whole genome sequence of Herpetosiphon geysericola DSM 7119.</title>
        <authorList>
            <person name="Hemp J."/>
            <person name="Ward L.M."/>
            <person name="Pace L.A."/>
            <person name="Fischer W.W."/>
        </authorList>
    </citation>
    <scope>NUCLEOTIDE SEQUENCE [LARGE SCALE GENOMIC DNA]</scope>
    <source>
        <strain evidence="2 3">DSM 7119</strain>
    </source>
</reference>
<evidence type="ECO:0000313" key="2">
    <source>
        <dbReference type="EMBL" id="KPL90550.1"/>
    </source>
</evidence>
<dbReference type="PANTHER" id="PTHR42867">
    <property type="entry name" value="MEMBRANE PROTEIN-RELATED"/>
    <property type="match status" value="1"/>
</dbReference>
<evidence type="ECO:0008006" key="4">
    <source>
        <dbReference type="Google" id="ProtNLM"/>
    </source>
</evidence>
<dbReference type="Pfam" id="PF07136">
    <property type="entry name" value="DUF1385"/>
    <property type="match status" value="1"/>
</dbReference>
<keyword evidence="1" id="KW-1133">Transmembrane helix</keyword>
<dbReference type="OrthoDB" id="9784805at2"/>
<evidence type="ECO:0000313" key="3">
    <source>
        <dbReference type="Proteomes" id="UP000050277"/>
    </source>
</evidence>
<dbReference type="Proteomes" id="UP000050277">
    <property type="component" value="Unassembled WGS sequence"/>
</dbReference>
<protein>
    <recommendedName>
        <fullName evidence="4">Metal-dependent enzyme</fullName>
    </recommendedName>
</protein>
<evidence type="ECO:0000256" key="1">
    <source>
        <dbReference type="SAM" id="Phobius"/>
    </source>
</evidence>
<accession>A0A0P6XZU4</accession>
<dbReference type="RefSeq" id="WP_054533428.1">
    <property type="nucleotide sequence ID" value="NZ_LGKP01000011.1"/>
</dbReference>
<dbReference type="STRING" id="70996.SE18_05520"/>
<feature type="transmembrane region" description="Helical" evidence="1">
    <location>
        <begin position="94"/>
        <end position="120"/>
    </location>
</feature>
<keyword evidence="1" id="KW-0812">Transmembrane</keyword>
<dbReference type="PATRIC" id="fig|70996.4.peg.5497"/>
<keyword evidence="3" id="KW-1185">Reference proteome</keyword>
<name>A0A0P6XZU4_9CHLR</name>
<keyword evidence="1" id="KW-0472">Membrane</keyword>
<dbReference type="EMBL" id="LGKP01000011">
    <property type="protein sequence ID" value="KPL90550.1"/>
    <property type="molecule type" value="Genomic_DNA"/>
</dbReference>